<feature type="domain" description="Acyl-CoA dehydrogenase/oxidase N-terminal" evidence="7">
    <location>
        <begin position="7"/>
        <end position="104"/>
    </location>
</feature>
<dbReference type="InterPro" id="IPR013786">
    <property type="entry name" value="AcylCoA_DH/ox_N"/>
</dbReference>
<evidence type="ECO:0000259" key="7">
    <source>
        <dbReference type="Pfam" id="PF02771"/>
    </source>
</evidence>
<keyword evidence="9" id="KW-1185">Reference proteome</keyword>
<dbReference type="InterPro" id="IPR009075">
    <property type="entry name" value="AcylCo_DH/oxidase_C"/>
</dbReference>
<evidence type="ECO:0000256" key="1">
    <source>
        <dbReference type="ARBA" id="ARBA00001974"/>
    </source>
</evidence>
<dbReference type="Gene3D" id="2.40.110.10">
    <property type="entry name" value="Butyryl-CoA Dehydrogenase, subunit A, domain 2"/>
    <property type="match status" value="1"/>
</dbReference>
<dbReference type="CDD" id="cd00567">
    <property type="entry name" value="ACAD"/>
    <property type="match status" value="1"/>
</dbReference>
<protein>
    <submittedName>
        <fullName evidence="8">Acyl-CoA dehydrogenase family protein</fullName>
    </submittedName>
</protein>
<dbReference type="EMBL" id="BAABHV010000010">
    <property type="protein sequence ID" value="GAA5054648.1"/>
    <property type="molecule type" value="Genomic_DNA"/>
</dbReference>
<evidence type="ECO:0000256" key="4">
    <source>
        <dbReference type="ARBA" id="ARBA00022827"/>
    </source>
</evidence>
<dbReference type="Gene3D" id="1.20.140.10">
    <property type="entry name" value="Butyryl-CoA Dehydrogenase, subunit A, domain 3"/>
    <property type="match status" value="1"/>
</dbReference>
<dbReference type="InterPro" id="IPR046373">
    <property type="entry name" value="Acyl-CoA_Oxase/DH_mid-dom_sf"/>
</dbReference>
<evidence type="ECO:0000313" key="8">
    <source>
        <dbReference type="EMBL" id="GAA5054648.1"/>
    </source>
</evidence>
<evidence type="ECO:0000256" key="5">
    <source>
        <dbReference type="ARBA" id="ARBA00023002"/>
    </source>
</evidence>
<dbReference type="Gene3D" id="1.10.540.10">
    <property type="entry name" value="Acyl-CoA dehydrogenase/oxidase, N-terminal domain"/>
    <property type="match status" value="1"/>
</dbReference>
<dbReference type="SUPFAM" id="SSF56645">
    <property type="entry name" value="Acyl-CoA dehydrogenase NM domain-like"/>
    <property type="match status" value="1"/>
</dbReference>
<dbReference type="Pfam" id="PF02771">
    <property type="entry name" value="Acyl-CoA_dh_N"/>
    <property type="match status" value="1"/>
</dbReference>
<evidence type="ECO:0000259" key="6">
    <source>
        <dbReference type="Pfam" id="PF00441"/>
    </source>
</evidence>
<dbReference type="RefSeq" id="WP_346032752.1">
    <property type="nucleotide sequence ID" value="NZ_BAABHV010000010.1"/>
</dbReference>
<sequence>MDFAIGEDRQMLADTMSRFLAKNFDWEKRLKMIETEHGFDRAMWSELAELGVLGALFSEDVGGFGGNAFDIGVVFAEVGRAIATGPFLETLMAGHLLAAAGESEALESVIGGEKIVTLAHAPAHDADSGEDRDVTASGSGEDWTLDGSKGVVGYLGAADLIVVTAGDKAFLVEAGGTGVSVSDYRMVDGGSGGELHLSGAPAKLLSGVDANTIAEAEAAGVVALSWEGVAVMDQLRDQTLEYMRTRKQFGVPIGKFQALQHRMATLALEIEQARSSSINAAAFFDKPERDRFVAAAKYTLGKVGNLAAEEAIQIHGGIGMTWELPLSHYAKRMVILGHLLGDEDEHLARYIELMRAA</sequence>
<gene>
    <name evidence="8" type="ORF">GCM10023208_17690</name>
</gene>
<comment type="caution">
    <text evidence="8">The sequence shown here is derived from an EMBL/GenBank/DDBJ whole genome shotgun (WGS) entry which is preliminary data.</text>
</comment>
<comment type="cofactor">
    <cofactor evidence="1">
        <name>FAD</name>
        <dbReference type="ChEBI" id="CHEBI:57692"/>
    </cofactor>
</comment>
<dbReference type="PANTHER" id="PTHR43884">
    <property type="entry name" value="ACYL-COA DEHYDROGENASE"/>
    <property type="match status" value="1"/>
</dbReference>
<keyword evidence="3" id="KW-0285">Flavoprotein</keyword>
<dbReference type="SUPFAM" id="SSF47203">
    <property type="entry name" value="Acyl-CoA dehydrogenase C-terminal domain-like"/>
    <property type="match status" value="1"/>
</dbReference>
<keyword evidence="4" id="KW-0274">FAD</keyword>
<accession>A0ABP9KF53</accession>
<dbReference type="InterPro" id="IPR036250">
    <property type="entry name" value="AcylCo_DH-like_C"/>
</dbReference>
<dbReference type="Proteomes" id="UP001500518">
    <property type="component" value="Unassembled WGS sequence"/>
</dbReference>
<organism evidence="8 9">
    <name type="scientific">Erythrobacter westpacificensis</name>
    <dbReference type="NCBI Taxonomy" id="1055231"/>
    <lineage>
        <taxon>Bacteria</taxon>
        <taxon>Pseudomonadati</taxon>
        <taxon>Pseudomonadota</taxon>
        <taxon>Alphaproteobacteria</taxon>
        <taxon>Sphingomonadales</taxon>
        <taxon>Erythrobacteraceae</taxon>
        <taxon>Erythrobacter/Porphyrobacter group</taxon>
        <taxon>Erythrobacter</taxon>
    </lineage>
</organism>
<evidence type="ECO:0000256" key="3">
    <source>
        <dbReference type="ARBA" id="ARBA00022630"/>
    </source>
</evidence>
<feature type="domain" description="Acyl-CoA dehydrogenase/oxidase C-terminal" evidence="6">
    <location>
        <begin position="223"/>
        <end position="341"/>
    </location>
</feature>
<keyword evidence="5" id="KW-0560">Oxidoreductase</keyword>
<dbReference type="Pfam" id="PF00441">
    <property type="entry name" value="Acyl-CoA_dh_1"/>
    <property type="match status" value="1"/>
</dbReference>
<dbReference type="InterPro" id="IPR037069">
    <property type="entry name" value="AcylCoA_DH/ox_N_sf"/>
</dbReference>
<dbReference type="PANTHER" id="PTHR43884:SF20">
    <property type="entry name" value="ACYL-COA DEHYDROGENASE FADE28"/>
    <property type="match status" value="1"/>
</dbReference>
<reference evidence="9" key="1">
    <citation type="journal article" date="2019" name="Int. J. Syst. Evol. Microbiol.">
        <title>The Global Catalogue of Microorganisms (GCM) 10K type strain sequencing project: providing services to taxonomists for standard genome sequencing and annotation.</title>
        <authorList>
            <consortium name="The Broad Institute Genomics Platform"/>
            <consortium name="The Broad Institute Genome Sequencing Center for Infectious Disease"/>
            <person name="Wu L."/>
            <person name="Ma J."/>
        </authorList>
    </citation>
    <scope>NUCLEOTIDE SEQUENCE [LARGE SCALE GENOMIC DNA]</scope>
    <source>
        <strain evidence="9">JCM 18014</strain>
    </source>
</reference>
<comment type="similarity">
    <text evidence="2">Belongs to the acyl-CoA dehydrogenase family.</text>
</comment>
<evidence type="ECO:0000313" key="9">
    <source>
        <dbReference type="Proteomes" id="UP001500518"/>
    </source>
</evidence>
<dbReference type="InterPro" id="IPR009100">
    <property type="entry name" value="AcylCoA_DH/oxidase_NM_dom_sf"/>
</dbReference>
<proteinExistence type="inferred from homology"/>
<name>A0ABP9KF53_9SPHN</name>
<evidence type="ECO:0000256" key="2">
    <source>
        <dbReference type="ARBA" id="ARBA00009347"/>
    </source>
</evidence>